<dbReference type="PANTHER" id="PTHR33116">
    <property type="entry name" value="REVERSE TRANSCRIPTASE ZINC-BINDING DOMAIN-CONTAINING PROTEIN-RELATED-RELATED"/>
    <property type="match status" value="1"/>
</dbReference>
<dbReference type="SUPFAM" id="SSF54928">
    <property type="entry name" value="RNA-binding domain, RBD"/>
    <property type="match status" value="1"/>
</dbReference>
<dbReference type="PANTHER" id="PTHR33116:SF78">
    <property type="entry name" value="OS12G0587133 PROTEIN"/>
    <property type="match status" value="1"/>
</dbReference>
<reference evidence="3 4" key="1">
    <citation type="journal article" date="2018" name="PLoS Genet.">
        <title>Population sequencing reveals clonal diversity and ancestral inbreeding in the grapevine cultivar Chardonnay.</title>
        <authorList>
            <person name="Roach M.J."/>
            <person name="Johnson D.L."/>
            <person name="Bohlmann J."/>
            <person name="van Vuuren H.J."/>
            <person name="Jones S.J."/>
            <person name="Pretorius I.S."/>
            <person name="Schmidt S.A."/>
            <person name="Borneman A.R."/>
        </authorList>
    </citation>
    <scope>NUCLEOTIDE SEQUENCE [LARGE SCALE GENOMIC DNA]</scope>
    <source>
        <strain evidence="4">cv. Chardonnay</strain>
        <tissue evidence="3">Leaf</tissue>
    </source>
</reference>
<dbReference type="Gene3D" id="3.30.70.330">
    <property type="match status" value="1"/>
</dbReference>
<feature type="transmembrane region" description="Helical" evidence="1">
    <location>
        <begin position="56"/>
        <end position="74"/>
    </location>
</feature>
<name>A0A438IS51_VITVI</name>
<keyword evidence="1" id="KW-0472">Membrane</keyword>
<comment type="caution">
    <text evidence="3">The sequence shown here is derived from an EMBL/GenBank/DDBJ whole genome shotgun (WGS) entry which is preliminary data.</text>
</comment>
<organism evidence="3 4">
    <name type="scientific">Vitis vinifera</name>
    <name type="common">Grape</name>
    <dbReference type="NCBI Taxonomy" id="29760"/>
    <lineage>
        <taxon>Eukaryota</taxon>
        <taxon>Viridiplantae</taxon>
        <taxon>Streptophyta</taxon>
        <taxon>Embryophyta</taxon>
        <taxon>Tracheophyta</taxon>
        <taxon>Spermatophyta</taxon>
        <taxon>Magnoliopsida</taxon>
        <taxon>eudicotyledons</taxon>
        <taxon>Gunneridae</taxon>
        <taxon>Pentapetalae</taxon>
        <taxon>rosids</taxon>
        <taxon>Vitales</taxon>
        <taxon>Vitaceae</taxon>
        <taxon>Viteae</taxon>
        <taxon>Vitis</taxon>
    </lineage>
</organism>
<dbReference type="Proteomes" id="UP000288805">
    <property type="component" value="Unassembled WGS sequence"/>
</dbReference>
<keyword evidence="1" id="KW-1133">Transmembrane helix</keyword>
<proteinExistence type="predicted"/>
<keyword evidence="1" id="KW-0812">Transmembrane</keyword>
<dbReference type="InterPro" id="IPR012677">
    <property type="entry name" value="Nucleotide-bd_a/b_plait_sf"/>
</dbReference>
<dbReference type="EMBL" id="QGNW01000086">
    <property type="protein sequence ID" value="RVW99538.1"/>
    <property type="molecule type" value="Genomic_DNA"/>
</dbReference>
<feature type="domain" description="RRM" evidence="2">
    <location>
        <begin position="137"/>
        <end position="168"/>
    </location>
</feature>
<protein>
    <submittedName>
        <fullName evidence="3">Polyadenylate-binding protein RBP45</fullName>
    </submittedName>
</protein>
<gene>
    <name evidence="3" type="primary">RBP45_0</name>
    <name evidence="3" type="ORF">CK203_021470</name>
</gene>
<sequence>MELGCKLGKIPSFYLGLPPRASCKSEAVWDKVEEKFRRRLLMWKRQYISKGRTLTLIRSTLLSLSIYFISLFVIHRKRGSMGKKEQIGTLVKSAVVMGWCLESFKGFLHINLLFAASFQNTQGNQGESDPNNTTVVGKRCGFVQFANRACAEQALAGLNGTQLGAQSIRLSWGRSPSNKQAQPDQAQWNGGYYGYAQGYEAYGYAPPPQDPNMYYGAYPGYGNYQQPQQLAEGVLTTCGHVMPSSNLVEESFYAYKARIPSTLSFCLVG</sequence>
<dbReference type="AlphaFoldDB" id="A0A438IS51"/>
<dbReference type="GO" id="GO:0003723">
    <property type="term" value="F:RNA binding"/>
    <property type="evidence" value="ECO:0007669"/>
    <property type="project" value="InterPro"/>
</dbReference>
<evidence type="ECO:0000313" key="3">
    <source>
        <dbReference type="EMBL" id="RVW99538.1"/>
    </source>
</evidence>
<evidence type="ECO:0000256" key="1">
    <source>
        <dbReference type="SAM" id="Phobius"/>
    </source>
</evidence>
<evidence type="ECO:0000259" key="2">
    <source>
        <dbReference type="Pfam" id="PF00076"/>
    </source>
</evidence>
<dbReference type="InterPro" id="IPR035979">
    <property type="entry name" value="RBD_domain_sf"/>
</dbReference>
<accession>A0A438IS51</accession>
<dbReference type="Pfam" id="PF00076">
    <property type="entry name" value="RRM_1"/>
    <property type="match status" value="1"/>
</dbReference>
<evidence type="ECO:0000313" key="4">
    <source>
        <dbReference type="Proteomes" id="UP000288805"/>
    </source>
</evidence>
<dbReference type="InterPro" id="IPR000504">
    <property type="entry name" value="RRM_dom"/>
</dbReference>